<name>A0ACD4XXE2_PSEFL</name>
<dbReference type="Proteomes" id="UP001325023">
    <property type="component" value="Chromosome"/>
</dbReference>
<accession>A0ACD4XXE2</accession>
<dbReference type="EMBL" id="CP140009">
    <property type="protein sequence ID" value="WQD73691.1"/>
    <property type="molecule type" value="Genomic_DNA"/>
</dbReference>
<evidence type="ECO:0000313" key="1">
    <source>
        <dbReference type="EMBL" id="WQD73691.1"/>
    </source>
</evidence>
<protein>
    <submittedName>
        <fullName evidence="1">LuxR family transcriptional regulator</fullName>
    </submittedName>
</protein>
<evidence type="ECO:0000313" key="2">
    <source>
        <dbReference type="Proteomes" id="UP001325023"/>
    </source>
</evidence>
<proteinExistence type="predicted"/>
<organism evidence="1 2">
    <name type="scientific">Pseudomonas fluorescens</name>
    <dbReference type="NCBI Taxonomy" id="294"/>
    <lineage>
        <taxon>Bacteria</taxon>
        <taxon>Pseudomonadati</taxon>
        <taxon>Pseudomonadota</taxon>
        <taxon>Gammaproteobacteria</taxon>
        <taxon>Pseudomonadales</taxon>
        <taxon>Pseudomonadaceae</taxon>
        <taxon>Pseudomonas</taxon>
    </lineage>
</organism>
<gene>
    <name evidence="1" type="ORF">U0037_06920</name>
</gene>
<sequence>MGDLFKYRKEGVPPRVDFKRVLDDFSLLANDLHRRDWERHLRKILRRIGYERYLLSLGPSTTHDPFNRIMTTYPSDWLKRYKDENFIQVDPIIRHCRHHFAPLFWGRARLKARGCTNRFWKEREGYGLLRGVSIPLRFNEMAGSLNVAQCVSDTDELADDLNGPLGMLFMLIPFLLEGSQKHLKTVGEPPSSLTLRESEVLKWTGVGKTTWEMSCILGCSERTINFHIANASRKLGSFSRRQAVGVALAQGLISL</sequence>
<reference evidence="1" key="1">
    <citation type="submission" date="2023-12" db="EMBL/GenBank/DDBJ databases">
        <title>Genome sequencing and assembly of bacterial species from a model synthetic community.</title>
        <authorList>
            <person name="Hogle S.L."/>
        </authorList>
    </citation>
    <scope>NUCLEOTIDE SEQUENCE</scope>
    <source>
        <strain evidence="1">SBW25</strain>
    </source>
</reference>
<keyword evidence="2" id="KW-1185">Reference proteome</keyword>